<feature type="transmembrane region" description="Helical" evidence="6">
    <location>
        <begin position="390"/>
        <end position="409"/>
    </location>
</feature>
<evidence type="ECO:0000256" key="3">
    <source>
        <dbReference type="ARBA" id="ARBA00022692"/>
    </source>
</evidence>
<dbReference type="Pfam" id="PF13440">
    <property type="entry name" value="Polysacc_synt_3"/>
    <property type="match status" value="1"/>
</dbReference>
<dbReference type="PANTHER" id="PTHR30250">
    <property type="entry name" value="PST FAMILY PREDICTED COLANIC ACID TRANSPORTER"/>
    <property type="match status" value="1"/>
</dbReference>
<evidence type="ECO:0000256" key="2">
    <source>
        <dbReference type="ARBA" id="ARBA00022475"/>
    </source>
</evidence>
<dbReference type="RefSeq" id="WP_377613326.1">
    <property type="nucleotide sequence ID" value="NZ_JBHUPA010000029.1"/>
</dbReference>
<comment type="subcellular location">
    <subcellularLocation>
        <location evidence="1">Cell membrane</location>
        <topology evidence="1">Multi-pass membrane protein</topology>
    </subcellularLocation>
</comment>
<evidence type="ECO:0000256" key="5">
    <source>
        <dbReference type="ARBA" id="ARBA00023136"/>
    </source>
</evidence>
<feature type="transmembrane region" description="Helical" evidence="6">
    <location>
        <begin position="85"/>
        <end position="107"/>
    </location>
</feature>
<feature type="transmembrane region" description="Helical" evidence="6">
    <location>
        <begin position="154"/>
        <end position="177"/>
    </location>
</feature>
<evidence type="ECO:0000256" key="4">
    <source>
        <dbReference type="ARBA" id="ARBA00022989"/>
    </source>
</evidence>
<reference evidence="8" key="1">
    <citation type="journal article" date="2019" name="Int. J. Syst. Evol. Microbiol.">
        <title>The Global Catalogue of Microorganisms (GCM) 10K type strain sequencing project: providing services to taxonomists for standard genome sequencing and annotation.</title>
        <authorList>
            <consortium name="The Broad Institute Genomics Platform"/>
            <consortium name="The Broad Institute Genome Sequencing Center for Infectious Disease"/>
            <person name="Wu L."/>
            <person name="Ma J."/>
        </authorList>
    </citation>
    <scope>NUCLEOTIDE SEQUENCE [LARGE SCALE GENOMIC DNA]</scope>
    <source>
        <strain evidence="8">KCTC 23098</strain>
    </source>
</reference>
<dbReference type="EMBL" id="JBHUPA010000029">
    <property type="protein sequence ID" value="MFD2965350.1"/>
    <property type="molecule type" value="Genomic_DNA"/>
</dbReference>
<feature type="transmembrane region" description="Helical" evidence="6">
    <location>
        <begin position="333"/>
        <end position="352"/>
    </location>
</feature>
<evidence type="ECO:0000313" key="8">
    <source>
        <dbReference type="Proteomes" id="UP001597560"/>
    </source>
</evidence>
<evidence type="ECO:0000313" key="7">
    <source>
        <dbReference type="EMBL" id="MFD2965350.1"/>
    </source>
</evidence>
<evidence type="ECO:0000256" key="6">
    <source>
        <dbReference type="SAM" id="Phobius"/>
    </source>
</evidence>
<feature type="transmembrane region" description="Helical" evidence="6">
    <location>
        <begin position="444"/>
        <end position="463"/>
    </location>
</feature>
<proteinExistence type="predicted"/>
<name>A0ABW6BBZ2_9SPHI</name>
<protein>
    <submittedName>
        <fullName evidence="7">Lipopolysaccharide biosynthesis protein</fullName>
    </submittedName>
</protein>
<sequence>MMLKYLKQLGGDSLIYGLSTVLTRFIGLLLIPMYTRVFQPADYGVINLIAVTFVLIEIFVVFGLDNSVAVWFWDTDDTGDRKKTFSSWIWFQFSLALFIGVIIVLSSSFMSKLILSSTSYYYIFIIMGCNLPLATSHRFLQNWYKLQRKALPTVAFTVSITLITILLTIFFVVYLRIGVKGVFISQLISSAIGFFVVLIVMKGWYSISTFKRDRLKPMLKFAIPLIPASISYWILGGAGSYFVEKFASKTEVGLYQIGISFGSIVGVVVTAFQTAFPAFALSISKSENHKEVYAAVFLLYIGLGSIAASFIWMFSSELLMLFTQPSYYSAENVVGILAFNVFVSGIPSIINIGPNIAKNNKPYGYAIVLSAAICILLYTVLIPWLGKEGAAFTTLCSNIFVVIYLGIMAERIYPIPYDWKITLLSSIGSLLLLGFSKYYFNDSFFSKILFFLLIMTAIIIMIIPKLKSMLSKF</sequence>
<feature type="transmembrane region" description="Helical" evidence="6">
    <location>
        <begin position="14"/>
        <end position="34"/>
    </location>
</feature>
<gene>
    <name evidence="7" type="ORF">ACFS6J_26350</name>
</gene>
<evidence type="ECO:0000256" key="1">
    <source>
        <dbReference type="ARBA" id="ARBA00004651"/>
    </source>
</evidence>
<feature type="transmembrane region" description="Helical" evidence="6">
    <location>
        <begin position="292"/>
        <end position="313"/>
    </location>
</feature>
<feature type="transmembrane region" description="Helical" evidence="6">
    <location>
        <begin position="421"/>
        <end position="438"/>
    </location>
</feature>
<feature type="transmembrane region" description="Helical" evidence="6">
    <location>
        <begin position="46"/>
        <end position="73"/>
    </location>
</feature>
<dbReference type="Proteomes" id="UP001597560">
    <property type="component" value="Unassembled WGS sequence"/>
</dbReference>
<keyword evidence="3 6" id="KW-0812">Transmembrane</keyword>
<keyword evidence="2" id="KW-1003">Cell membrane</keyword>
<organism evidence="7 8">
    <name type="scientific">Olivibacter jilunii</name>
    <dbReference type="NCBI Taxonomy" id="985016"/>
    <lineage>
        <taxon>Bacteria</taxon>
        <taxon>Pseudomonadati</taxon>
        <taxon>Bacteroidota</taxon>
        <taxon>Sphingobacteriia</taxon>
        <taxon>Sphingobacteriales</taxon>
        <taxon>Sphingobacteriaceae</taxon>
        <taxon>Olivibacter</taxon>
    </lineage>
</organism>
<feature type="transmembrane region" description="Helical" evidence="6">
    <location>
        <begin position="255"/>
        <end position="280"/>
    </location>
</feature>
<keyword evidence="4 6" id="KW-1133">Transmembrane helix</keyword>
<feature type="transmembrane region" description="Helical" evidence="6">
    <location>
        <begin position="364"/>
        <end position="384"/>
    </location>
</feature>
<accession>A0ABW6BBZ2</accession>
<feature type="transmembrane region" description="Helical" evidence="6">
    <location>
        <begin position="221"/>
        <end position="243"/>
    </location>
</feature>
<keyword evidence="5 6" id="KW-0472">Membrane</keyword>
<feature type="transmembrane region" description="Helical" evidence="6">
    <location>
        <begin position="113"/>
        <end position="133"/>
    </location>
</feature>
<dbReference type="PANTHER" id="PTHR30250:SF11">
    <property type="entry name" value="O-ANTIGEN TRANSPORTER-RELATED"/>
    <property type="match status" value="1"/>
</dbReference>
<feature type="transmembrane region" description="Helical" evidence="6">
    <location>
        <begin position="183"/>
        <end position="201"/>
    </location>
</feature>
<keyword evidence="8" id="KW-1185">Reference proteome</keyword>
<dbReference type="InterPro" id="IPR050833">
    <property type="entry name" value="Poly_Biosynth_Transport"/>
</dbReference>
<comment type="caution">
    <text evidence="7">The sequence shown here is derived from an EMBL/GenBank/DDBJ whole genome shotgun (WGS) entry which is preliminary data.</text>
</comment>